<reference evidence="4" key="2">
    <citation type="submission" date="2016-08" db="EMBL/GenBank/DDBJ databases">
        <authorList>
            <person name="Tokovenko B."/>
            <person name="Kalinowski J."/>
        </authorList>
    </citation>
    <scope>NUCLEOTIDE SEQUENCE [LARGE SCALE GENOMIC DNA]</scope>
    <source>
        <strain evidence="4">UTMC102</strain>
    </source>
</reference>
<keyword evidence="4" id="KW-1185">Reference proteome</keyword>
<evidence type="ECO:0000313" key="5">
    <source>
        <dbReference type="Proteomes" id="UP000584931"/>
    </source>
</evidence>
<proteinExistence type="predicted"/>
<dbReference type="InterPro" id="IPR012349">
    <property type="entry name" value="Split_barrel_FMN-bd"/>
</dbReference>
<name>A0A1V3BYH7_9ACTN</name>
<dbReference type="EMBL" id="MCOK01000001">
    <property type="protein sequence ID" value="OOC53505.1"/>
    <property type="molecule type" value="Genomic_DNA"/>
</dbReference>
<dbReference type="RefSeq" id="WP_077689887.1">
    <property type="nucleotide sequence ID" value="NZ_JACCHL010000001.1"/>
</dbReference>
<evidence type="ECO:0000256" key="1">
    <source>
        <dbReference type="SAM" id="MobiDB-lite"/>
    </source>
</evidence>
<comment type="caution">
    <text evidence="3">The sequence shown here is derived from an EMBL/GenBank/DDBJ whole genome shotgun (WGS) entry which is preliminary data.</text>
</comment>
<protein>
    <submittedName>
        <fullName evidence="2">Deazaflavin-dependent oxidoreductase (Nitroreductase family)</fullName>
    </submittedName>
</protein>
<dbReference type="Proteomes" id="UP000189004">
    <property type="component" value="Unassembled WGS sequence"/>
</dbReference>
<dbReference type="Proteomes" id="UP000584931">
    <property type="component" value="Unassembled WGS sequence"/>
</dbReference>
<dbReference type="Gene3D" id="2.30.110.10">
    <property type="entry name" value="Electron Transport, Fmn-binding Protein, Chain A"/>
    <property type="match status" value="1"/>
</dbReference>
<dbReference type="GO" id="GO:0016491">
    <property type="term" value="F:oxidoreductase activity"/>
    <property type="evidence" value="ECO:0007669"/>
    <property type="project" value="InterPro"/>
</dbReference>
<accession>A0A7Y9XF67</accession>
<evidence type="ECO:0000313" key="2">
    <source>
        <dbReference type="EMBL" id="NYH54744.1"/>
    </source>
</evidence>
<organism evidence="3 4">
    <name type="scientific">Nocardiopsis sinuspersici</name>
    <dbReference type="NCBI Taxonomy" id="501010"/>
    <lineage>
        <taxon>Bacteria</taxon>
        <taxon>Bacillati</taxon>
        <taxon>Actinomycetota</taxon>
        <taxon>Actinomycetes</taxon>
        <taxon>Streptosporangiales</taxon>
        <taxon>Nocardiopsidaceae</taxon>
        <taxon>Nocardiopsis</taxon>
    </lineage>
</organism>
<accession>A0A1V3BYH7</accession>
<sequence>MSFARPPATPARRALFRAPVWLYRLGLGGILGDRFVLLTHRGRTTGEARQAVLEVVGGNDATGTVLVASGYGSRSQWFRNILREPRVLFQVGGRRRRGTATVLSPEESGQVLAHYAQRRPRTAMALVRGLGHEVDEGPESFERVGSDPENGVPIVRLAPDDPPPTSYPDLSAR</sequence>
<dbReference type="STRING" id="501010.NOSIN_06540"/>
<reference evidence="3" key="1">
    <citation type="submission" date="2016-08" db="EMBL/GenBank/DDBJ databases">
        <authorList>
            <person name="Seilhamer J.J."/>
        </authorList>
    </citation>
    <scope>NUCLEOTIDE SEQUENCE [LARGE SCALE GENOMIC DNA]</scope>
    <source>
        <strain evidence="3">UTMC102</strain>
    </source>
</reference>
<dbReference type="EMBL" id="JACCHL010000001">
    <property type="protein sequence ID" value="NYH54744.1"/>
    <property type="molecule type" value="Genomic_DNA"/>
</dbReference>
<evidence type="ECO:0000313" key="3">
    <source>
        <dbReference type="EMBL" id="OOC53505.1"/>
    </source>
</evidence>
<dbReference type="InterPro" id="IPR004378">
    <property type="entry name" value="F420H2_quin_Rdtase"/>
</dbReference>
<gene>
    <name evidence="2" type="ORF">HNR06_004333</name>
    <name evidence="3" type="ORF">NOSIN_06540</name>
</gene>
<dbReference type="NCBIfam" id="TIGR00026">
    <property type="entry name" value="hi_GC_TIGR00026"/>
    <property type="match status" value="1"/>
</dbReference>
<dbReference type="SUPFAM" id="SSF50475">
    <property type="entry name" value="FMN-binding split barrel"/>
    <property type="match status" value="1"/>
</dbReference>
<feature type="compositionally biased region" description="Basic and acidic residues" evidence="1">
    <location>
        <begin position="136"/>
        <end position="146"/>
    </location>
</feature>
<reference evidence="2 5" key="3">
    <citation type="submission" date="2020-07" db="EMBL/GenBank/DDBJ databases">
        <title>Sequencing the genomes of 1000 actinobacteria strains.</title>
        <authorList>
            <person name="Klenk H.-P."/>
        </authorList>
    </citation>
    <scope>NUCLEOTIDE SEQUENCE [LARGE SCALE GENOMIC DNA]</scope>
    <source>
        <strain evidence="2 5">DSM 45278</strain>
    </source>
</reference>
<feature type="region of interest" description="Disordered" evidence="1">
    <location>
        <begin position="136"/>
        <end position="173"/>
    </location>
</feature>
<dbReference type="AlphaFoldDB" id="A0A1V3BYH7"/>
<evidence type="ECO:0000313" key="4">
    <source>
        <dbReference type="Proteomes" id="UP000189004"/>
    </source>
</evidence>
<dbReference type="OrthoDB" id="163266at2"/>
<dbReference type="Pfam" id="PF04075">
    <property type="entry name" value="F420H2_quin_red"/>
    <property type="match status" value="1"/>
</dbReference>